<dbReference type="NCBIfam" id="TIGR03552">
    <property type="entry name" value="F420_cofC"/>
    <property type="match status" value="1"/>
</dbReference>
<dbReference type="InterPro" id="IPR029044">
    <property type="entry name" value="Nucleotide-diphossugar_trans"/>
</dbReference>
<gene>
    <name evidence="5" type="primary">fbiD</name>
    <name evidence="6" type="ORF">SAMN04487905_104316</name>
</gene>
<dbReference type="Pfam" id="PF01983">
    <property type="entry name" value="CofC"/>
    <property type="match status" value="1"/>
</dbReference>
<comment type="pathway">
    <text evidence="5">Cofactor biosynthesis; coenzyme F420 biosynthesis.</text>
</comment>
<dbReference type="STRING" id="405564.SAMN04487905_104316"/>
<keyword evidence="4 5" id="KW-0342">GTP-binding</keyword>
<evidence type="ECO:0000313" key="6">
    <source>
        <dbReference type="EMBL" id="SDP48450.1"/>
    </source>
</evidence>
<proteinExistence type="inferred from homology"/>
<dbReference type="PANTHER" id="PTHR40392:SF1">
    <property type="entry name" value="2-PHOSPHO-L-LACTATE GUANYLYLTRANSFERASE"/>
    <property type="match status" value="1"/>
</dbReference>
<dbReference type="SUPFAM" id="SSF53448">
    <property type="entry name" value="Nucleotide-diphospho-sugar transferases"/>
    <property type="match status" value="1"/>
</dbReference>
<evidence type="ECO:0000256" key="3">
    <source>
        <dbReference type="ARBA" id="ARBA00022741"/>
    </source>
</evidence>
<protein>
    <recommendedName>
        <fullName evidence="5">Phosphoenolpyruvate guanylyltransferase</fullName>
        <shortName evidence="5">PEP guanylyltransferase</shortName>
        <ecNumber evidence="5">2.7.7.105</ecNumber>
    </recommendedName>
</protein>
<comment type="function">
    <text evidence="5">Guanylyltransferase that catalyzes the activation of phosphoenolpyruvate (PEP) as enolpyruvoyl-2-diphospho-5'-guanosine, via the condensation of PEP with GTP. It is involved in the biosynthesis of coenzyme F420, a hydride carrier cofactor.</text>
</comment>
<keyword evidence="2 5" id="KW-0548">Nucleotidyltransferase</keyword>
<evidence type="ECO:0000256" key="2">
    <source>
        <dbReference type="ARBA" id="ARBA00022695"/>
    </source>
</evidence>
<comment type="similarity">
    <text evidence="5">Belongs to the CofC family.</text>
</comment>
<keyword evidence="1 5" id="KW-0808">Transferase</keyword>
<dbReference type="HAMAP" id="MF_02114">
    <property type="entry name" value="CofC"/>
    <property type="match status" value="1"/>
</dbReference>
<feature type="binding site" evidence="5">
    <location>
        <position position="158"/>
    </location>
    <ligand>
        <name>phosphoenolpyruvate</name>
        <dbReference type="ChEBI" id="CHEBI:58702"/>
    </ligand>
</feature>
<organism evidence="6 7">
    <name type="scientific">Actinopolyspora xinjiangensis</name>
    <dbReference type="NCBI Taxonomy" id="405564"/>
    <lineage>
        <taxon>Bacteria</taxon>
        <taxon>Bacillati</taxon>
        <taxon>Actinomycetota</taxon>
        <taxon>Actinomycetes</taxon>
        <taxon>Actinopolysporales</taxon>
        <taxon>Actinopolysporaceae</taxon>
        <taxon>Actinopolyspora</taxon>
    </lineage>
</organism>
<dbReference type="GO" id="GO:0005525">
    <property type="term" value="F:GTP binding"/>
    <property type="evidence" value="ECO:0007669"/>
    <property type="project" value="UniProtKB-KW"/>
</dbReference>
<name>A0A1H0T3Y7_9ACTN</name>
<reference evidence="7" key="1">
    <citation type="submission" date="2016-10" db="EMBL/GenBank/DDBJ databases">
        <authorList>
            <person name="Varghese N."/>
            <person name="Submissions S."/>
        </authorList>
    </citation>
    <scope>NUCLEOTIDE SEQUENCE [LARGE SCALE GENOMIC DNA]</scope>
    <source>
        <strain evidence="7">DSM 46732</strain>
    </source>
</reference>
<dbReference type="AlphaFoldDB" id="A0A1H0T3Y7"/>
<dbReference type="UniPathway" id="UPA00071"/>
<dbReference type="EMBL" id="FNJR01000004">
    <property type="protein sequence ID" value="SDP48450.1"/>
    <property type="molecule type" value="Genomic_DNA"/>
</dbReference>
<feature type="binding site" evidence="5">
    <location>
        <position position="155"/>
    </location>
    <ligand>
        <name>phosphoenolpyruvate</name>
        <dbReference type="ChEBI" id="CHEBI:58702"/>
    </ligand>
</feature>
<evidence type="ECO:0000256" key="5">
    <source>
        <dbReference type="HAMAP-Rule" id="MF_02114"/>
    </source>
</evidence>
<dbReference type="PANTHER" id="PTHR40392">
    <property type="entry name" value="2-PHOSPHO-L-LACTATE GUANYLYLTRANSFERASE"/>
    <property type="match status" value="1"/>
</dbReference>
<dbReference type="Gene3D" id="3.90.550.10">
    <property type="entry name" value="Spore Coat Polysaccharide Biosynthesis Protein SpsA, Chain A"/>
    <property type="match status" value="1"/>
</dbReference>
<dbReference type="GO" id="GO:0052645">
    <property type="term" value="P:F420-0 metabolic process"/>
    <property type="evidence" value="ECO:0007669"/>
    <property type="project" value="UniProtKB-UniRule"/>
</dbReference>
<keyword evidence="3 5" id="KW-0547">Nucleotide-binding</keyword>
<evidence type="ECO:0000256" key="4">
    <source>
        <dbReference type="ARBA" id="ARBA00023134"/>
    </source>
</evidence>
<dbReference type="EC" id="2.7.7.105" evidence="5"/>
<keyword evidence="7" id="KW-1185">Reference proteome</keyword>
<dbReference type="InterPro" id="IPR002835">
    <property type="entry name" value="CofC"/>
</dbReference>
<evidence type="ECO:0000256" key="1">
    <source>
        <dbReference type="ARBA" id="ARBA00022679"/>
    </source>
</evidence>
<dbReference type="Proteomes" id="UP000199497">
    <property type="component" value="Unassembled WGS sequence"/>
</dbReference>
<feature type="binding site" evidence="5">
    <location>
        <position position="139"/>
    </location>
    <ligand>
        <name>phosphoenolpyruvate</name>
        <dbReference type="ChEBI" id="CHEBI:58702"/>
    </ligand>
</feature>
<accession>A0A1H0T3Y7</accession>
<dbReference type="GO" id="GO:0043814">
    <property type="term" value="F:phospholactate guanylyltransferase activity"/>
    <property type="evidence" value="ECO:0007669"/>
    <property type="project" value="InterPro"/>
</dbReference>
<evidence type="ECO:0000313" key="7">
    <source>
        <dbReference type="Proteomes" id="UP000199497"/>
    </source>
</evidence>
<sequence>MGVQLLVPIKPLHSAKTRLRGGEIPPGKHAELVTALALDTVLAAEAAERVLRVIVVTSDPELTRRFRDHGVEVLADAPLAGLNAALRHGDGVLRERLPHVRTGALQADLPALRGGELDGAIAEAGAERACCADRQGTGTTLLLASSGAPLRPSFGPGSAAAHREGGANPLRGPWESLRCDVDTEADLRTAARLRLGEHTRALLRDEAPELLDRWAGCPDTV</sequence>
<comment type="catalytic activity">
    <reaction evidence="5">
        <text>phosphoenolpyruvate + GTP + H(+) = enolpyruvoyl-2-diphospho-5'-guanosine + diphosphate</text>
        <dbReference type="Rhea" id="RHEA:30519"/>
        <dbReference type="ChEBI" id="CHEBI:15378"/>
        <dbReference type="ChEBI" id="CHEBI:33019"/>
        <dbReference type="ChEBI" id="CHEBI:37565"/>
        <dbReference type="ChEBI" id="CHEBI:58702"/>
        <dbReference type="ChEBI" id="CHEBI:143701"/>
        <dbReference type="EC" id="2.7.7.105"/>
    </reaction>
</comment>